<keyword evidence="7 9" id="KW-0472">Membrane</keyword>
<reference evidence="12 13" key="1">
    <citation type="submission" date="2019-03" db="EMBL/GenBank/DDBJ databases">
        <title>Genomic Encyclopedia of Type Strains, Phase IV (KMG-IV): sequencing the most valuable type-strain genomes for metagenomic binning, comparative biology and taxonomic classification.</title>
        <authorList>
            <person name="Goeker M."/>
        </authorList>
    </citation>
    <scope>NUCLEOTIDE SEQUENCE [LARGE SCALE GENOMIC DNA]</scope>
    <source>
        <strain evidence="12 13">DSM 26377</strain>
    </source>
</reference>
<feature type="compositionally biased region" description="Low complexity" evidence="8">
    <location>
        <begin position="689"/>
        <end position="701"/>
    </location>
</feature>
<keyword evidence="2" id="KW-0813">Transport</keyword>
<dbReference type="InterPro" id="IPR011527">
    <property type="entry name" value="ABC1_TM_dom"/>
</dbReference>
<dbReference type="Pfam" id="PF00005">
    <property type="entry name" value="ABC_tran"/>
    <property type="match status" value="1"/>
</dbReference>
<feature type="region of interest" description="Disordered" evidence="8">
    <location>
        <begin position="625"/>
        <end position="649"/>
    </location>
</feature>
<feature type="transmembrane region" description="Helical" evidence="9">
    <location>
        <begin position="181"/>
        <end position="201"/>
    </location>
</feature>
<dbReference type="SMART" id="SM00382">
    <property type="entry name" value="AAA"/>
    <property type="match status" value="1"/>
</dbReference>
<evidence type="ECO:0000259" key="11">
    <source>
        <dbReference type="PROSITE" id="PS50929"/>
    </source>
</evidence>
<evidence type="ECO:0000259" key="10">
    <source>
        <dbReference type="PROSITE" id="PS50893"/>
    </source>
</evidence>
<organism evidence="12 13">
    <name type="scientific">Panacagrimonas perspica</name>
    <dbReference type="NCBI Taxonomy" id="381431"/>
    <lineage>
        <taxon>Bacteria</taxon>
        <taxon>Pseudomonadati</taxon>
        <taxon>Pseudomonadota</taxon>
        <taxon>Gammaproteobacteria</taxon>
        <taxon>Nevskiales</taxon>
        <taxon>Nevskiaceae</taxon>
        <taxon>Panacagrimonas</taxon>
    </lineage>
</organism>
<keyword evidence="3 9" id="KW-0812">Transmembrane</keyword>
<dbReference type="SUPFAM" id="SSF52540">
    <property type="entry name" value="P-loop containing nucleoside triphosphate hydrolases"/>
    <property type="match status" value="1"/>
</dbReference>
<evidence type="ECO:0000313" key="12">
    <source>
        <dbReference type="EMBL" id="TDU31711.1"/>
    </source>
</evidence>
<evidence type="ECO:0000256" key="7">
    <source>
        <dbReference type="ARBA" id="ARBA00023136"/>
    </source>
</evidence>
<evidence type="ECO:0000256" key="2">
    <source>
        <dbReference type="ARBA" id="ARBA00022448"/>
    </source>
</evidence>
<evidence type="ECO:0000256" key="1">
    <source>
        <dbReference type="ARBA" id="ARBA00004651"/>
    </source>
</evidence>
<feature type="transmembrane region" description="Helical" evidence="9">
    <location>
        <begin position="155"/>
        <end position="175"/>
    </location>
</feature>
<keyword evidence="13" id="KW-1185">Reference proteome</keyword>
<gene>
    <name evidence="12" type="ORF">DFR24_1090</name>
</gene>
<keyword evidence="4" id="KW-0547">Nucleotide-binding</keyword>
<dbReference type="GO" id="GO:0005886">
    <property type="term" value="C:plasma membrane"/>
    <property type="evidence" value="ECO:0007669"/>
    <property type="project" value="UniProtKB-SubCell"/>
</dbReference>
<dbReference type="Gene3D" id="3.40.50.300">
    <property type="entry name" value="P-loop containing nucleotide triphosphate hydrolases"/>
    <property type="match status" value="1"/>
</dbReference>
<dbReference type="GO" id="GO:0015421">
    <property type="term" value="F:ABC-type oligopeptide transporter activity"/>
    <property type="evidence" value="ECO:0007669"/>
    <property type="project" value="TreeGrafter"/>
</dbReference>
<evidence type="ECO:0000256" key="5">
    <source>
        <dbReference type="ARBA" id="ARBA00022840"/>
    </source>
</evidence>
<dbReference type="RefSeq" id="WP_210772443.1">
    <property type="nucleotide sequence ID" value="NZ_MWIN01000012.1"/>
</dbReference>
<comment type="subcellular location">
    <subcellularLocation>
        <location evidence="1">Cell membrane</location>
        <topology evidence="1">Multi-pass membrane protein</topology>
    </subcellularLocation>
</comment>
<dbReference type="InterPro" id="IPR003439">
    <property type="entry name" value="ABC_transporter-like_ATP-bd"/>
</dbReference>
<dbReference type="InterPro" id="IPR003593">
    <property type="entry name" value="AAA+_ATPase"/>
</dbReference>
<feature type="transmembrane region" description="Helical" evidence="9">
    <location>
        <begin position="267"/>
        <end position="287"/>
    </location>
</feature>
<dbReference type="PROSITE" id="PS00211">
    <property type="entry name" value="ABC_TRANSPORTER_1"/>
    <property type="match status" value="1"/>
</dbReference>
<dbReference type="GO" id="GO:0005524">
    <property type="term" value="F:ATP binding"/>
    <property type="evidence" value="ECO:0007669"/>
    <property type="project" value="UniProtKB-KW"/>
</dbReference>
<dbReference type="PANTHER" id="PTHR43394:SF1">
    <property type="entry name" value="ATP-BINDING CASSETTE SUB-FAMILY B MEMBER 10, MITOCHONDRIAL"/>
    <property type="match status" value="1"/>
</dbReference>
<dbReference type="AlphaFoldDB" id="A0A4R7PDU9"/>
<feature type="region of interest" description="Disordered" evidence="8">
    <location>
        <begin position="670"/>
        <end position="701"/>
    </location>
</feature>
<evidence type="ECO:0000313" key="13">
    <source>
        <dbReference type="Proteomes" id="UP000295341"/>
    </source>
</evidence>
<evidence type="ECO:0000256" key="4">
    <source>
        <dbReference type="ARBA" id="ARBA00022741"/>
    </source>
</evidence>
<feature type="domain" description="ABC transporter" evidence="10">
    <location>
        <begin position="358"/>
        <end position="592"/>
    </location>
</feature>
<keyword evidence="5 12" id="KW-0067">ATP-binding</keyword>
<dbReference type="Proteomes" id="UP000295341">
    <property type="component" value="Unassembled WGS sequence"/>
</dbReference>
<evidence type="ECO:0000256" key="3">
    <source>
        <dbReference type="ARBA" id="ARBA00022692"/>
    </source>
</evidence>
<protein>
    <submittedName>
        <fullName evidence="12">ATP-binding cassette subfamily B protein</fullName>
    </submittedName>
</protein>
<dbReference type="InterPro" id="IPR017871">
    <property type="entry name" value="ABC_transporter-like_CS"/>
</dbReference>
<feature type="compositionally biased region" description="Polar residues" evidence="8">
    <location>
        <begin position="678"/>
        <end position="687"/>
    </location>
</feature>
<dbReference type="Gene3D" id="1.20.1560.10">
    <property type="entry name" value="ABC transporter type 1, transmembrane domain"/>
    <property type="match status" value="1"/>
</dbReference>
<dbReference type="Pfam" id="PF00664">
    <property type="entry name" value="ABC_membrane"/>
    <property type="match status" value="1"/>
</dbReference>
<keyword evidence="6 9" id="KW-1133">Transmembrane helix</keyword>
<sequence>MDGGSLPPRAAEIPRLPATTFRFMLYSLAHYRGWYLAMLALEAVSATCGILIPYALSLIVKAISVAQQPSQAVLEALRGPILLFIGFAAAEVVFGRLTGSIQWRIGPRQRQSVTRALFHHLQHHSHRYFSDAFAGSLAHRVNEAAMGVMQTAWSVILEFWPIVIVFSVSMVLLFVRADPGLALWVGLWGIGFIAISFWLAMRCRPHALLSSAARSDTTGVIVDSVTNIASVRLFARMEHERAYLQRCQEHERIAVQRSLRYSERVRWFQFSAAAVLKSGTLIYALHLWAQDRIGLPEFVMAISLSLLIINEARNLSRRFLDFFEHVGNIANAVGAIVRPHEIVDAPDAQSWPILGGRIEFRDVDFGYGRERPVFENLSVSIAAGQRVGLVGVSGSGKSTFVNLILRLFDVRGGAVLIDGLDIRRMSQKSLHAQIGLIPQEPNLFHRSLRENIRYGRIDADADEVIDAARRAHAHEFISQMDRGYDAMVGERGVKLSGGQRQRLVIARVILKNAPVLILDEATSALDSITEKAIQETLDHAMRGKTVIVVAHRLSTIAHLDRILVFDRGRIVEDGSHAELIARRGAYHRLWSRQADGFLPDSTEDEAPMQVERSWMARPPRCAKARSTPADLLEAQHAQTSSFSSRSRAREGRTTIFARRHAMAHALPYDTTRPHFRSPQCQSNSSVDCSPATSSRRAPPMARRSISITCAISRAPTNRRTSIAC</sequence>
<dbReference type="EMBL" id="SOBT01000008">
    <property type="protein sequence ID" value="TDU31711.1"/>
    <property type="molecule type" value="Genomic_DNA"/>
</dbReference>
<dbReference type="GO" id="GO:0016887">
    <property type="term" value="F:ATP hydrolysis activity"/>
    <property type="evidence" value="ECO:0007669"/>
    <property type="project" value="InterPro"/>
</dbReference>
<evidence type="ECO:0000256" key="6">
    <source>
        <dbReference type="ARBA" id="ARBA00022989"/>
    </source>
</evidence>
<dbReference type="PROSITE" id="PS50893">
    <property type="entry name" value="ABC_TRANSPORTER_2"/>
    <property type="match status" value="1"/>
</dbReference>
<accession>A0A4R7PDU9</accession>
<feature type="transmembrane region" description="Helical" evidence="9">
    <location>
        <begin position="76"/>
        <end position="94"/>
    </location>
</feature>
<feature type="transmembrane region" description="Helical" evidence="9">
    <location>
        <begin position="34"/>
        <end position="56"/>
    </location>
</feature>
<name>A0A4R7PDU9_9GAMM</name>
<proteinExistence type="predicted"/>
<dbReference type="FunFam" id="3.40.50.300:FF:000287">
    <property type="entry name" value="Multidrug ABC transporter ATP-binding protein"/>
    <property type="match status" value="1"/>
</dbReference>
<dbReference type="InterPro" id="IPR027417">
    <property type="entry name" value="P-loop_NTPase"/>
</dbReference>
<dbReference type="SUPFAM" id="SSF90123">
    <property type="entry name" value="ABC transporter transmembrane region"/>
    <property type="match status" value="1"/>
</dbReference>
<dbReference type="InterPro" id="IPR036640">
    <property type="entry name" value="ABC1_TM_sf"/>
</dbReference>
<dbReference type="PROSITE" id="PS50929">
    <property type="entry name" value="ABC_TM1F"/>
    <property type="match status" value="1"/>
</dbReference>
<comment type="caution">
    <text evidence="12">The sequence shown here is derived from an EMBL/GenBank/DDBJ whole genome shotgun (WGS) entry which is preliminary data.</text>
</comment>
<dbReference type="InterPro" id="IPR039421">
    <property type="entry name" value="Type_1_exporter"/>
</dbReference>
<evidence type="ECO:0000256" key="9">
    <source>
        <dbReference type="SAM" id="Phobius"/>
    </source>
</evidence>
<feature type="domain" description="ABC transmembrane type-1" evidence="11">
    <location>
        <begin position="36"/>
        <end position="324"/>
    </location>
</feature>
<feature type="compositionally biased region" description="Polar residues" evidence="8">
    <location>
        <begin position="636"/>
        <end position="645"/>
    </location>
</feature>
<dbReference type="PANTHER" id="PTHR43394">
    <property type="entry name" value="ATP-DEPENDENT PERMEASE MDL1, MITOCHONDRIAL"/>
    <property type="match status" value="1"/>
</dbReference>
<evidence type="ECO:0000256" key="8">
    <source>
        <dbReference type="SAM" id="MobiDB-lite"/>
    </source>
</evidence>